<evidence type="ECO:0000313" key="5">
    <source>
        <dbReference type="Proteomes" id="UP000266327"/>
    </source>
</evidence>
<dbReference type="PANTHER" id="PTHR43333:SF1">
    <property type="entry name" value="D-ISOMER SPECIFIC 2-HYDROXYACID DEHYDROGENASE NAD-BINDING DOMAIN-CONTAINING PROTEIN"/>
    <property type="match status" value="1"/>
</dbReference>
<keyword evidence="5" id="KW-1185">Reference proteome</keyword>
<dbReference type="EMBL" id="QYUQ01000002">
    <property type="protein sequence ID" value="RJG00671.1"/>
    <property type="molecule type" value="Genomic_DNA"/>
</dbReference>
<dbReference type="Gene3D" id="3.40.50.720">
    <property type="entry name" value="NAD(P)-binding Rossmann-like Domain"/>
    <property type="match status" value="2"/>
</dbReference>
<proteinExistence type="predicted"/>
<dbReference type="Proteomes" id="UP000266327">
    <property type="component" value="Unassembled WGS sequence"/>
</dbReference>
<sequence length="314" mass="34115">MSLLIRSPNPDVIDPLSWKEAIASLMPDLDICVWPDTGDLERVECFLGQRAEAALFKSMTQIKFMQQFAAGADYALSDPAIPPGLLVSRMVDPAMANTMSLFVLAAVLRYHRQLDAYQRQQVSHVWKRLQVPCAQDRTVGVMGLGALGGDLCSKLVALGFKVAGWSRTDKSLPGVKIYQGPSSLDAFLKCSEILVCLLPLTQATRGILNRENLAKMPHGSYLINVARGEHHVVDDVLAALDSGQLAGATIDVHAHDPNPPADESPLWDHPRVAVTPHVATLSSPTSAAAYVVENIRRVRAGLKPLNVIDRVNGY</sequence>
<keyword evidence="1" id="KW-0560">Oxidoreductase</keyword>
<dbReference type="InterPro" id="IPR036291">
    <property type="entry name" value="NAD(P)-bd_dom_sf"/>
</dbReference>
<keyword evidence="2" id="KW-0520">NAD</keyword>
<dbReference type="RefSeq" id="WP_119784126.1">
    <property type="nucleotide sequence ID" value="NZ_QYUQ01000002.1"/>
</dbReference>
<dbReference type="AlphaFoldDB" id="A0A3A3FYG9"/>
<gene>
    <name evidence="4" type="ORF">D3878_02965</name>
</gene>
<accession>A0A3A3FYG9</accession>
<dbReference type="InterPro" id="IPR006140">
    <property type="entry name" value="D-isomer_DH_NAD-bd"/>
</dbReference>
<evidence type="ECO:0000256" key="1">
    <source>
        <dbReference type="ARBA" id="ARBA00023002"/>
    </source>
</evidence>
<dbReference type="Pfam" id="PF02826">
    <property type="entry name" value="2-Hacid_dh_C"/>
    <property type="match status" value="1"/>
</dbReference>
<evidence type="ECO:0000256" key="2">
    <source>
        <dbReference type="ARBA" id="ARBA00023027"/>
    </source>
</evidence>
<evidence type="ECO:0000259" key="3">
    <source>
        <dbReference type="Pfam" id="PF02826"/>
    </source>
</evidence>
<dbReference type="GO" id="GO:0051287">
    <property type="term" value="F:NAD binding"/>
    <property type="evidence" value="ECO:0007669"/>
    <property type="project" value="InterPro"/>
</dbReference>
<keyword evidence="4" id="KW-0670">Pyruvate</keyword>
<organism evidence="4 5">
    <name type="scientific">Noviherbaspirillum sedimenti</name>
    <dbReference type="NCBI Taxonomy" id="2320865"/>
    <lineage>
        <taxon>Bacteria</taxon>
        <taxon>Pseudomonadati</taxon>
        <taxon>Pseudomonadota</taxon>
        <taxon>Betaproteobacteria</taxon>
        <taxon>Burkholderiales</taxon>
        <taxon>Oxalobacteraceae</taxon>
        <taxon>Noviherbaspirillum</taxon>
    </lineage>
</organism>
<dbReference type="OrthoDB" id="9787219at2"/>
<dbReference type="GO" id="GO:0016491">
    <property type="term" value="F:oxidoreductase activity"/>
    <property type="evidence" value="ECO:0007669"/>
    <property type="project" value="UniProtKB-KW"/>
</dbReference>
<reference evidence="5" key="1">
    <citation type="submission" date="2018-09" db="EMBL/GenBank/DDBJ databases">
        <authorList>
            <person name="Zhu H."/>
        </authorList>
    </citation>
    <scope>NUCLEOTIDE SEQUENCE [LARGE SCALE GENOMIC DNA]</scope>
    <source>
        <strain evidence="5">K1S02-23</strain>
    </source>
</reference>
<dbReference type="PANTHER" id="PTHR43333">
    <property type="entry name" value="2-HACID_DH_C DOMAIN-CONTAINING PROTEIN"/>
    <property type="match status" value="1"/>
</dbReference>
<dbReference type="SUPFAM" id="SSF51735">
    <property type="entry name" value="NAD(P)-binding Rossmann-fold domains"/>
    <property type="match status" value="1"/>
</dbReference>
<evidence type="ECO:0000313" key="4">
    <source>
        <dbReference type="EMBL" id="RJG00671.1"/>
    </source>
</evidence>
<name>A0A3A3FYG9_9BURK</name>
<protein>
    <submittedName>
        <fullName evidence="4">Glyoxylate/hydroxypyruvate reductase A</fullName>
    </submittedName>
</protein>
<feature type="domain" description="D-isomer specific 2-hydroxyacid dehydrogenase NAD-binding" evidence="3">
    <location>
        <begin position="105"/>
        <end position="279"/>
    </location>
</feature>
<dbReference type="CDD" id="cd12164">
    <property type="entry name" value="GDH_like_2"/>
    <property type="match status" value="1"/>
</dbReference>
<comment type="caution">
    <text evidence="4">The sequence shown here is derived from an EMBL/GenBank/DDBJ whole genome shotgun (WGS) entry which is preliminary data.</text>
</comment>